<dbReference type="Proteomes" id="UP000002207">
    <property type="component" value="Chromosome"/>
</dbReference>
<name>C1F767_ACIC5</name>
<dbReference type="EMBL" id="CP001472">
    <property type="protein sequence ID" value="ACO33497.1"/>
    <property type="molecule type" value="Genomic_DNA"/>
</dbReference>
<dbReference type="InterPro" id="IPR018931">
    <property type="entry name" value="DUF2520"/>
</dbReference>
<protein>
    <submittedName>
        <fullName evidence="3">NADP oxidoreductase, coenzyme F420-dependent</fullName>
    </submittedName>
</protein>
<feature type="domain" description="DUF2520" evidence="2">
    <location>
        <begin position="168"/>
        <end position="293"/>
    </location>
</feature>
<dbReference type="KEGG" id="aca:ACP_1621"/>
<dbReference type="Pfam" id="PF10727">
    <property type="entry name" value="Rossmann-like"/>
    <property type="match status" value="1"/>
</dbReference>
<reference evidence="3 4" key="1">
    <citation type="journal article" date="2009" name="Appl. Environ. Microbiol.">
        <title>Three genomes from the phylum Acidobacteria provide insight into the lifestyles of these microorganisms in soils.</title>
        <authorList>
            <person name="Ward N.L."/>
            <person name="Challacombe J.F."/>
            <person name="Janssen P.H."/>
            <person name="Henrissat B."/>
            <person name="Coutinho P.M."/>
            <person name="Wu M."/>
            <person name="Xie G."/>
            <person name="Haft D.H."/>
            <person name="Sait M."/>
            <person name="Badger J."/>
            <person name="Barabote R.D."/>
            <person name="Bradley B."/>
            <person name="Brettin T.S."/>
            <person name="Brinkac L.M."/>
            <person name="Bruce D."/>
            <person name="Creasy T."/>
            <person name="Daugherty S.C."/>
            <person name="Davidsen T.M."/>
            <person name="DeBoy R.T."/>
            <person name="Detter J.C."/>
            <person name="Dodson R.J."/>
            <person name="Durkin A.S."/>
            <person name="Ganapathy A."/>
            <person name="Gwinn-Giglio M."/>
            <person name="Han C.S."/>
            <person name="Khouri H."/>
            <person name="Kiss H."/>
            <person name="Kothari S.P."/>
            <person name="Madupu R."/>
            <person name="Nelson K.E."/>
            <person name="Nelson W.C."/>
            <person name="Paulsen I."/>
            <person name="Penn K."/>
            <person name="Ren Q."/>
            <person name="Rosovitz M.J."/>
            <person name="Selengut J.D."/>
            <person name="Shrivastava S."/>
            <person name="Sullivan S.A."/>
            <person name="Tapia R."/>
            <person name="Thompson L.S."/>
            <person name="Watkins K.L."/>
            <person name="Yang Q."/>
            <person name="Yu C."/>
            <person name="Zafar N."/>
            <person name="Zhou L."/>
            <person name="Kuske C.R."/>
        </authorList>
    </citation>
    <scope>NUCLEOTIDE SEQUENCE [LARGE SCALE GENOMIC DNA]</scope>
    <source>
        <strain evidence="4">ATCC 51196 / DSM 11244 / BCRC 80197 / JCM 7670 / NBRC 15755 / NCIMB 13165 / 161</strain>
    </source>
</reference>
<evidence type="ECO:0000313" key="3">
    <source>
        <dbReference type="EMBL" id="ACO33497.1"/>
    </source>
</evidence>
<dbReference type="RefSeq" id="WP_015896747.1">
    <property type="nucleotide sequence ID" value="NC_012483.1"/>
</dbReference>
<dbReference type="HOGENOM" id="CLU_055635_0_0_0"/>
<dbReference type="eggNOG" id="COG5495">
    <property type="taxonomic scope" value="Bacteria"/>
</dbReference>
<dbReference type="Pfam" id="PF10728">
    <property type="entry name" value="DUF2520"/>
    <property type="match status" value="1"/>
</dbReference>
<gene>
    <name evidence="3" type="ordered locus">ACP_1621</name>
</gene>
<dbReference type="SUPFAM" id="SSF48179">
    <property type="entry name" value="6-phosphogluconate dehydrogenase C-terminal domain-like"/>
    <property type="match status" value="1"/>
</dbReference>
<dbReference type="Gene3D" id="1.10.1040.20">
    <property type="entry name" value="ProC-like, C-terminal domain"/>
    <property type="match status" value="1"/>
</dbReference>
<dbReference type="InterPro" id="IPR036291">
    <property type="entry name" value="NAD(P)-bd_dom_sf"/>
</dbReference>
<dbReference type="PANTHER" id="PTHR40459">
    <property type="entry name" value="CONSERVED HYPOTHETICAL ALANINE AND LEUCINE RICH PROTEIN"/>
    <property type="match status" value="1"/>
</dbReference>
<dbReference type="InParanoid" id="C1F767"/>
<feature type="domain" description="Putative oxidoreductase/dehydrogenase Rossmann-like" evidence="1">
    <location>
        <begin position="21"/>
        <end position="151"/>
    </location>
</feature>
<evidence type="ECO:0000259" key="2">
    <source>
        <dbReference type="Pfam" id="PF10728"/>
    </source>
</evidence>
<accession>C1F767</accession>
<dbReference type="InterPro" id="IPR008927">
    <property type="entry name" value="6-PGluconate_DH-like_C_sf"/>
</dbReference>
<keyword evidence="4" id="KW-1185">Reference proteome</keyword>
<dbReference type="STRING" id="240015.ACP_1621"/>
<sequence>MPAKPRKIVRKPDAAAPSLTATARGTLAVIGLGNWGTALAHAALRLRPENGLTLREVVVRTRPAAASLRGSQTRSGLPIRTPTRTWNEAALDAEFLWLCVPDDAIEAACAELVGRKADLRGQIVLHASGARESALLRPALEAGARIASVHPVMSFPTRAAVPLQGLLYGVETADATARRRLFAMLRTLGGDPFAIAPGSKHLYHAAGTLASPLLVSAFTAAAETARLAGLAPAAAAKMAAVLAGATLQNIEQRGAAQSFSGPFARGDAGTIKLHLQALAAHPVLAGVYRALALQALEALPVRERESIAALLRAPQKKSQRRRVNAGAQSL</sequence>
<dbReference type="InterPro" id="IPR019665">
    <property type="entry name" value="OxRdtase/DH_put_Rossmann_dom"/>
</dbReference>
<organism evidence="3 4">
    <name type="scientific">Acidobacterium capsulatum (strain ATCC 51196 / DSM 11244 / BCRC 80197 / JCM 7670 / NBRC 15755 / NCIMB 13165 / 161)</name>
    <dbReference type="NCBI Taxonomy" id="240015"/>
    <lineage>
        <taxon>Bacteria</taxon>
        <taxon>Pseudomonadati</taxon>
        <taxon>Acidobacteriota</taxon>
        <taxon>Terriglobia</taxon>
        <taxon>Terriglobales</taxon>
        <taxon>Acidobacteriaceae</taxon>
        <taxon>Acidobacterium</taxon>
    </lineage>
</organism>
<evidence type="ECO:0000259" key="1">
    <source>
        <dbReference type="Pfam" id="PF10727"/>
    </source>
</evidence>
<dbReference type="SUPFAM" id="SSF51735">
    <property type="entry name" value="NAD(P)-binding Rossmann-fold domains"/>
    <property type="match status" value="1"/>
</dbReference>
<dbReference type="PANTHER" id="PTHR40459:SF1">
    <property type="entry name" value="CONSERVED HYPOTHETICAL ALANINE AND LEUCINE RICH PROTEIN"/>
    <property type="match status" value="1"/>
</dbReference>
<dbReference type="Gene3D" id="3.40.50.720">
    <property type="entry name" value="NAD(P)-binding Rossmann-like Domain"/>
    <property type="match status" value="1"/>
</dbReference>
<dbReference type="InterPro" id="IPR037108">
    <property type="entry name" value="TM1727-like_C_sf"/>
</dbReference>
<dbReference type="AlphaFoldDB" id="C1F767"/>
<proteinExistence type="predicted"/>
<evidence type="ECO:0000313" key="4">
    <source>
        <dbReference type="Proteomes" id="UP000002207"/>
    </source>
</evidence>